<name>A0A8J5JK54_HOMAM</name>
<keyword evidence="9" id="KW-0413">Isomerase</keyword>
<evidence type="ECO:0000256" key="6">
    <source>
        <dbReference type="SAM" id="MobiDB-lite"/>
    </source>
</evidence>
<keyword evidence="1" id="KW-0479">Metal-binding</keyword>
<dbReference type="Pfam" id="PF00160">
    <property type="entry name" value="Pro_isomerase"/>
    <property type="match status" value="1"/>
</dbReference>
<evidence type="ECO:0000259" key="7">
    <source>
        <dbReference type="PROSITE" id="PS50072"/>
    </source>
</evidence>
<accession>A0A8J5JK54</accession>
<dbReference type="GO" id="GO:0008270">
    <property type="term" value="F:zinc ion binding"/>
    <property type="evidence" value="ECO:0007669"/>
    <property type="project" value="UniProtKB-KW"/>
</dbReference>
<dbReference type="OrthoDB" id="9049620at2759"/>
<gene>
    <name evidence="9" type="primary">CYP18-4-L</name>
    <name evidence="9" type="ORF">Hamer_G019175</name>
</gene>
<feature type="domain" description="PPIase cyclophilin-type" evidence="7">
    <location>
        <begin position="371"/>
        <end position="504"/>
    </location>
</feature>
<dbReference type="Pfam" id="PF13445">
    <property type="entry name" value="zf-RING_UBOX"/>
    <property type="match status" value="1"/>
</dbReference>
<reference evidence="9" key="1">
    <citation type="journal article" date="2021" name="Sci. Adv.">
        <title>The American lobster genome reveals insights on longevity, neural, and immune adaptations.</title>
        <authorList>
            <person name="Polinski J.M."/>
            <person name="Zimin A.V."/>
            <person name="Clark K.F."/>
            <person name="Kohn A.B."/>
            <person name="Sadowski N."/>
            <person name="Timp W."/>
            <person name="Ptitsyn A."/>
            <person name="Khanna P."/>
            <person name="Romanova D.Y."/>
            <person name="Williams P."/>
            <person name="Greenwood S.J."/>
            <person name="Moroz L.L."/>
            <person name="Walt D.R."/>
            <person name="Bodnar A.G."/>
        </authorList>
    </citation>
    <scope>NUCLEOTIDE SEQUENCE</scope>
    <source>
        <strain evidence="9">GMGI-L3</strain>
    </source>
</reference>
<comment type="caution">
    <text evidence="9">The sequence shown here is derived from an EMBL/GenBank/DDBJ whole genome shotgun (WGS) entry which is preliminary data.</text>
</comment>
<keyword evidence="10" id="KW-1185">Reference proteome</keyword>
<dbReference type="InterPro" id="IPR027370">
    <property type="entry name" value="Znf-RING_euk"/>
</dbReference>
<dbReference type="GO" id="GO:0003755">
    <property type="term" value="F:peptidyl-prolyl cis-trans isomerase activity"/>
    <property type="evidence" value="ECO:0007669"/>
    <property type="project" value="InterPro"/>
</dbReference>
<evidence type="ECO:0000256" key="4">
    <source>
        <dbReference type="PROSITE-ProRule" id="PRU00175"/>
    </source>
</evidence>
<feature type="coiled-coil region" evidence="5">
    <location>
        <begin position="119"/>
        <end position="164"/>
    </location>
</feature>
<feature type="compositionally biased region" description="Basic and acidic residues" evidence="6">
    <location>
        <begin position="91"/>
        <end position="103"/>
    </location>
</feature>
<dbReference type="InterPro" id="IPR002130">
    <property type="entry name" value="Cyclophilin-type_PPIase_dom"/>
</dbReference>
<dbReference type="InterPro" id="IPR001841">
    <property type="entry name" value="Znf_RING"/>
</dbReference>
<feature type="domain" description="RING-type" evidence="8">
    <location>
        <begin position="9"/>
        <end position="52"/>
    </location>
</feature>
<dbReference type="PANTHER" id="PTHR47156:SF10">
    <property type="entry name" value="E3 UBIQUITIN-PROTEIN LIGASE TRIM-21-RELATED"/>
    <property type="match status" value="1"/>
</dbReference>
<dbReference type="InterPro" id="IPR052667">
    <property type="entry name" value="E3_ubiquitin-ligase_RING"/>
</dbReference>
<dbReference type="PROSITE" id="PS50089">
    <property type="entry name" value="ZF_RING_2"/>
    <property type="match status" value="1"/>
</dbReference>
<dbReference type="EMBL" id="JAHLQT010037402">
    <property type="protein sequence ID" value="KAG7157541.1"/>
    <property type="molecule type" value="Genomic_DNA"/>
</dbReference>
<keyword evidence="5" id="KW-0175">Coiled coil</keyword>
<evidence type="ECO:0000259" key="8">
    <source>
        <dbReference type="PROSITE" id="PS50089"/>
    </source>
</evidence>
<evidence type="ECO:0000256" key="1">
    <source>
        <dbReference type="ARBA" id="ARBA00022723"/>
    </source>
</evidence>
<dbReference type="AlphaFoldDB" id="A0A8J5JK54"/>
<dbReference type="Proteomes" id="UP000747542">
    <property type="component" value="Unassembled WGS sequence"/>
</dbReference>
<feature type="region of interest" description="Disordered" evidence="6">
    <location>
        <begin position="83"/>
        <end position="103"/>
    </location>
</feature>
<organism evidence="9 10">
    <name type="scientific">Homarus americanus</name>
    <name type="common">American lobster</name>
    <dbReference type="NCBI Taxonomy" id="6706"/>
    <lineage>
        <taxon>Eukaryota</taxon>
        <taxon>Metazoa</taxon>
        <taxon>Ecdysozoa</taxon>
        <taxon>Arthropoda</taxon>
        <taxon>Crustacea</taxon>
        <taxon>Multicrustacea</taxon>
        <taxon>Malacostraca</taxon>
        <taxon>Eumalacostraca</taxon>
        <taxon>Eucarida</taxon>
        <taxon>Decapoda</taxon>
        <taxon>Pleocyemata</taxon>
        <taxon>Astacidea</taxon>
        <taxon>Nephropoidea</taxon>
        <taxon>Nephropidae</taxon>
        <taxon>Homarus</taxon>
    </lineage>
</organism>
<evidence type="ECO:0000256" key="3">
    <source>
        <dbReference type="ARBA" id="ARBA00022833"/>
    </source>
</evidence>
<dbReference type="PROSITE" id="PS00518">
    <property type="entry name" value="ZF_RING_1"/>
    <property type="match status" value="1"/>
</dbReference>
<proteinExistence type="predicted"/>
<evidence type="ECO:0000313" key="10">
    <source>
        <dbReference type="Proteomes" id="UP000747542"/>
    </source>
</evidence>
<evidence type="ECO:0000256" key="2">
    <source>
        <dbReference type="ARBA" id="ARBA00022771"/>
    </source>
</evidence>
<dbReference type="PROSITE" id="PS50072">
    <property type="entry name" value="CSA_PPIASE_2"/>
    <property type="match status" value="1"/>
</dbReference>
<evidence type="ECO:0000256" key="5">
    <source>
        <dbReference type="SAM" id="Coils"/>
    </source>
</evidence>
<protein>
    <submittedName>
        <fullName evidence="9">Peptidyl-prolyl cis-trans isomerase CYP18-4-like</fullName>
    </submittedName>
</protein>
<sequence>MDEDNPLECKVCFTEYDDELRRPRNLPCGHTFCTHCITDTLGNGSLTCPNCRKEHYATFATEFPISYLAEALIKSLRAVRISSTTSKRPRRDSPKGISKKLESLRSEQESTVRVWITNCQQSRSQMNKYEEHLLKWKEDHRGLIELLDKVAQQNREALQSLEEEHCSLVDMRRAGIDEERRLEALLECLTQANSAQEVDTAIDDADVCGTGAQDWNYAIQKCFPSVKAVHTSALVRESTKKGLEVINRKSGGAVATPVIIDSGKTIQDKVDLIIGHSSLTENTPQAIRPKEKFDVNVDFLLNFPGSLKNSLLLGQMFAVVEDEPVYSAKISLQGDKICLHYLQDKPVPPEAKTVKHSQLMSVVDPNSTLVFLDLAWEGSSGGRIYIRLSQTNTNNWAQQFLALCTAQQGPTYANTHFLGTFRHVQEEGVLAGDYEHNNGNGGAALQKGLASSQCTGTWTEGTVSGRKEDDATAAQFYIITRVNSARVGQAVIGQVESGLGVVRSAVSLSDVRKVTVVDCGVVLHL</sequence>
<dbReference type="PANTHER" id="PTHR47156">
    <property type="entry name" value="PROTEIN CBG20824"/>
    <property type="match status" value="1"/>
</dbReference>
<keyword evidence="2 4" id="KW-0863">Zinc-finger</keyword>
<dbReference type="InterPro" id="IPR017907">
    <property type="entry name" value="Znf_RING_CS"/>
</dbReference>
<evidence type="ECO:0000313" key="9">
    <source>
        <dbReference type="EMBL" id="KAG7157541.1"/>
    </source>
</evidence>
<dbReference type="SMART" id="SM00184">
    <property type="entry name" value="RING"/>
    <property type="match status" value="1"/>
</dbReference>
<keyword evidence="3" id="KW-0862">Zinc</keyword>